<dbReference type="PANTHER" id="PTHR24198">
    <property type="entry name" value="ANKYRIN REPEAT AND PROTEIN KINASE DOMAIN-CONTAINING PROTEIN"/>
    <property type="match status" value="1"/>
</dbReference>
<feature type="repeat" description="ANK" evidence="3">
    <location>
        <begin position="590"/>
        <end position="622"/>
    </location>
</feature>
<dbReference type="Gene3D" id="1.25.40.20">
    <property type="entry name" value="Ankyrin repeat-containing domain"/>
    <property type="match status" value="12"/>
</dbReference>
<feature type="repeat" description="ANK" evidence="3">
    <location>
        <begin position="171"/>
        <end position="203"/>
    </location>
</feature>
<feature type="repeat" description="ANK" evidence="3">
    <location>
        <begin position="134"/>
        <end position="166"/>
    </location>
</feature>
<feature type="repeat" description="ANK" evidence="3">
    <location>
        <begin position="926"/>
        <end position="958"/>
    </location>
</feature>
<dbReference type="PRINTS" id="PR01415">
    <property type="entry name" value="ANKYRIN"/>
</dbReference>
<feature type="repeat" description="ANK" evidence="3">
    <location>
        <begin position="204"/>
        <end position="236"/>
    </location>
</feature>
<feature type="repeat" description="ANK" evidence="3">
    <location>
        <begin position="682"/>
        <end position="714"/>
    </location>
</feature>
<feature type="repeat" description="ANK" evidence="3">
    <location>
        <begin position="959"/>
        <end position="991"/>
    </location>
</feature>
<keyword evidence="2 3" id="KW-0040">ANK repeat</keyword>
<feature type="repeat" description="ANK" evidence="3">
    <location>
        <begin position="813"/>
        <end position="845"/>
    </location>
</feature>
<dbReference type="Pfam" id="PF00023">
    <property type="entry name" value="Ank"/>
    <property type="match status" value="2"/>
</dbReference>
<proteinExistence type="predicted"/>
<keyword evidence="6" id="KW-1185">Reference proteome</keyword>
<dbReference type="SMART" id="SM00248">
    <property type="entry name" value="ANK"/>
    <property type="match status" value="30"/>
</dbReference>
<dbReference type="EMBL" id="LGRX02002478">
    <property type="protein sequence ID" value="KAK3284163.1"/>
    <property type="molecule type" value="Genomic_DNA"/>
</dbReference>
<feature type="repeat" description="ANK" evidence="3">
    <location>
        <begin position="1130"/>
        <end position="1158"/>
    </location>
</feature>
<feature type="repeat" description="ANK" evidence="3">
    <location>
        <begin position="715"/>
        <end position="747"/>
    </location>
</feature>
<name>A0AAE0LG95_9CHLO</name>
<dbReference type="SUPFAM" id="SSF48403">
    <property type="entry name" value="Ankyrin repeat"/>
    <property type="match status" value="4"/>
</dbReference>
<evidence type="ECO:0000256" key="3">
    <source>
        <dbReference type="PROSITE-ProRule" id="PRU00023"/>
    </source>
</evidence>
<protein>
    <submittedName>
        <fullName evidence="5">Uncharacterized protein</fullName>
    </submittedName>
</protein>
<feature type="compositionally biased region" description="Low complexity" evidence="4">
    <location>
        <begin position="1327"/>
        <end position="1345"/>
    </location>
</feature>
<sequence>MDAASAGDASLVSKLIEEGADLSVQCPQTGSTLLHKAACGNHVETIQVLLQAGVDKDSQLKDKKTPLHLAALHVGVEAVKALIAAGADKDALDKDHLSPLFLAVREIRKPIPGVEDVANTLVKLGADINTQDRRGRTPLHFVCHVGCLSLVEEFIAAGANKEAQDQNGNNIQNTPLHYAADAGHVEIVAALLKAGADKEAPNRVGDTILHQAAGNSHHRVVKMLLEAGAEKDSRNRKGETPLHNAIMFGDVDTVKTLMAAGADLEIKGMEGPRKETPLEIAVRNRKPDLVRILLDAGADKAVKGKDGATLIHVCVSRASREAMSMLAEAGLDLNATDDNGLTPVHTAALSGEAAMLPALLAAGAGVSVPDKTGCTPLQLAVTLGKPDEFVERWTMRGGGVHEAGYIAVAKALIDAGADVNAPLSVGALLPVLFLHHHGSGLGGLGAALRLCRWNLLTGSGADRRHRLRPRGAQGKRTLLHCAASKGLEEMTAFLLGAGADKDAQDEEGRTPLMLHLQLYKTVIDAGMLTFMLPSKGWPALQKGLLDAGGDLDLVDKEKKSALHIALATANMKAAKELIAKGAAKDLTDADGKTPLYYALVEGDKDLVEALMAGGGEAGAKTPLQKACAVKDMETAKAILLGEANDGDFQYTALHRAAAGGDCGAVQTLLAEDATEKEAKSKAGNTPLLVALAAGHGDIAKVLIEAGADKDAVNNAKMTPLQHAAHLGLLEVVKTLVEAGANINLADSNKGTALKHAARQGHAEIVETLLTGDSEGRVENELEEALLSAAWGDHSKVCSALITAGANTAHADWSGRSALHIAAGGGFHRTVEALLAGKADMKAVTARTKDTALHCCAEGMRDRDMEGHTVTAEMLLKAGVPVDETNGEGDTPLHSASRSGCVRMVKVLLQAGANMGLLGGLGEYRSPKKTPLQYAVYEQHVEVVKVLLEAGADVALLDDQGNIALHVAVGSKNKELFDMLLAAGSDKDAVNYAGQAALHKLALANSKHDASSSLSAEQQHMAHALIAAGADLNLKEKGKTLTPLHCAAQNNNLVMAKILVEAGANKDARNFMELTALDFALYDNHDSVGVYLVEAGADIENKPAAPLSEPMTEEERRAELQRSSIDPPTPALIHAVNRGSASVVEAMIKAGADVNIRNPKDGSTALQAAAGRVAIRDALIKAGANVDAVDDKGAKPDLVKTNSGSTGTATEVDEDALKWDYQQYPPGYFDVIWASPPCTQYSQARTTGGPPDLPHAHAIVHQTLEIFYFLQPDHWLAQGKRSRYTLYRRDYFDNFSDIVGAGAGAFCCIGFCGSAEAAGVFLPTATGSITPASSRPSPRTSLSLKSGRLKRASGNSSSAPLTYSPCAAQRAVPPGATDAPRRTTAGVVYRAYEDWPLGGGKPGPHAFCSPVGECEEDEMHALGLCPVNQQAAGDGPGAFSHVVCETHGRSGKGNQGGEVPPEADMSAAEKRKRNEVASGS</sequence>
<evidence type="ECO:0000256" key="2">
    <source>
        <dbReference type="ARBA" id="ARBA00023043"/>
    </source>
</evidence>
<feature type="compositionally biased region" description="Basic and acidic residues" evidence="4">
    <location>
        <begin position="1466"/>
        <end position="1479"/>
    </location>
</feature>
<evidence type="ECO:0000256" key="4">
    <source>
        <dbReference type="SAM" id="MobiDB-lite"/>
    </source>
</evidence>
<evidence type="ECO:0000313" key="6">
    <source>
        <dbReference type="Proteomes" id="UP001190700"/>
    </source>
</evidence>
<accession>A0AAE0LG95</accession>
<feature type="repeat" description="ANK" evidence="3">
    <location>
        <begin position="887"/>
        <end position="919"/>
    </location>
</feature>
<organism evidence="5 6">
    <name type="scientific">Cymbomonas tetramitiformis</name>
    <dbReference type="NCBI Taxonomy" id="36881"/>
    <lineage>
        <taxon>Eukaryota</taxon>
        <taxon>Viridiplantae</taxon>
        <taxon>Chlorophyta</taxon>
        <taxon>Pyramimonadophyceae</taxon>
        <taxon>Pyramimonadales</taxon>
        <taxon>Pyramimonadaceae</taxon>
        <taxon>Cymbomonas</taxon>
    </lineage>
</organism>
<feature type="repeat" description="ANK" evidence="3">
    <location>
        <begin position="557"/>
        <end position="589"/>
    </location>
</feature>
<feature type="region of interest" description="Disordered" evidence="4">
    <location>
        <begin position="1327"/>
        <end position="1359"/>
    </location>
</feature>
<evidence type="ECO:0000313" key="5">
    <source>
        <dbReference type="EMBL" id="KAK3284163.1"/>
    </source>
</evidence>
<dbReference type="PANTHER" id="PTHR24198:SF165">
    <property type="entry name" value="ANKYRIN REPEAT-CONTAINING PROTEIN-RELATED"/>
    <property type="match status" value="1"/>
</dbReference>
<gene>
    <name evidence="5" type="ORF">CYMTET_8168</name>
</gene>
<dbReference type="PROSITE" id="PS50297">
    <property type="entry name" value="ANK_REP_REGION"/>
    <property type="match status" value="18"/>
</dbReference>
<feature type="repeat" description="ANK" evidence="3">
    <location>
        <begin position="474"/>
        <end position="506"/>
    </location>
</feature>
<evidence type="ECO:0000256" key="1">
    <source>
        <dbReference type="ARBA" id="ARBA00022737"/>
    </source>
</evidence>
<dbReference type="InterPro" id="IPR002110">
    <property type="entry name" value="Ankyrin_rpt"/>
</dbReference>
<dbReference type="PROSITE" id="PS50088">
    <property type="entry name" value="ANK_REPEAT"/>
    <property type="match status" value="20"/>
</dbReference>
<feature type="repeat" description="ANK" evidence="3">
    <location>
        <begin position="237"/>
        <end position="269"/>
    </location>
</feature>
<feature type="repeat" description="ANK" evidence="3">
    <location>
        <begin position="339"/>
        <end position="371"/>
    </location>
</feature>
<feature type="region of interest" description="Disordered" evidence="4">
    <location>
        <begin position="1444"/>
        <end position="1479"/>
    </location>
</feature>
<keyword evidence="1" id="KW-0677">Repeat</keyword>
<feature type="repeat" description="ANK" evidence="3">
    <location>
        <begin position="62"/>
        <end position="94"/>
    </location>
</feature>
<feature type="repeat" description="ANK" evidence="3">
    <location>
        <begin position="1038"/>
        <end position="1070"/>
    </location>
</feature>
<dbReference type="Pfam" id="PF12796">
    <property type="entry name" value="Ank_2"/>
    <property type="match status" value="9"/>
</dbReference>
<reference evidence="5 6" key="1">
    <citation type="journal article" date="2015" name="Genome Biol. Evol.">
        <title>Comparative Genomics of a Bacterivorous Green Alga Reveals Evolutionary Causalities and Consequences of Phago-Mixotrophic Mode of Nutrition.</title>
        <authorList>
            <person name="Burns J.A."/>
            <person name="Paasch A."/>
            <person name="Narechania A."/>
            <person name="Kim E."/>
        </authorList>
    </citation>
    <scope>NUCLEOTIDE SEQUENCE [LARGE SCALE GENOMIC DNA]</scope>
    <source>
        <strain evidence="5 6">PLY_AMNH</strain>
    </source>
</reference>
<dbReference type="InterPro" id="IPR036770">
    <property type="entry name" value="Ankyrin_rpt-contain_sf"/>
</dbReference>
<feature type="repeat" description="ANK" evidence="3">
    <location>
        <begin position="29"/>
        <end position="61"/>
    </location>
</feature>
<comment type="caution">
    <text evidence="5">The sequence shown here is derived from an EMBL/GenBank/DDBJ whole genome shotgun (WGS) entry which is preliminary data.</text>
</comment>
<feature type="repeat" description="ANK" evidence="3">
    <location>
        <begin position="306"/>
        <end position="338"/>
    </location>
</feature>
<feature type="repeat" description="ANK" evidence="3">
    <location>
        <begin position="273"/>
        <end position="305"/>
    </location>
</feature>
<dbReference type="Proteomes" id="UP001190700">
    <property type="component" value="Unassembled WGS sequence"/>
</dbReference>